<dbReference type="InterPro" id="IPR001375">
    <property type="entry name" value="Peptidase_S9_cat"/>
</dbReference>
<dbReference type="RefSeq" id="WP_068221659.1">
    <property type="nucleotide sequence ID" value="NZ_CP139724.1"/>
</dbReference>
<dbReference type="InterPro" id="IPR011042">
    <property type="entry name" value="6-blade_b-propeller_TolB-like"/>
</dbReference>
<evidence type="ECO:0000313" key="5">
    <source>
        <dbReference type="EMBL" id="KYG73392.1"/>
    </source>
</evidence>
<feature type="region of interest" description="Disordered" evidence="1">
    <location>
        <begin position="173"/>
        <end position="195"/>
    </location>
</feature>
<evidence type="ECO:0000259" key="4">
    <source>
        <dbReference type="Pfam" id="PF00930"/>
    </source>
</evidence>
<accession>A0A150X467</accession>
<dbReference type="Proteomes" id="UP000075606">
    <property type="component" value="Unassembled WGS sequence"/>
</dbReference>
<organism evidence="5 6">
    <name type="scientific">Roseivirga spongicola</name>
    <dbReference type="NCBI Taxonomy" id="333140"/>
    <lineage>
        <taxon>Bacteria</taxon>
        <taxon>Pseudomonadati</taxon>
        <taxon>Bacteroidota</taxon>
        <taxon>Cytophagia</taxon>
        <taxon>Cytophagales</taxon>
        <taxon>Roseivirgaceae</taxon>
        <taxon>Roseivirga</taxon>
    </lineage>
</organism>
<sequence length="797" mass="89894">MRKIGLFGLLLLFAVYASAQTKPLSQLTVEEIMQAPEKFIGTSPSRVSWSKDSKNIFFYWDPDGNGEVSAYQISKDGGTPEKIDDTSEGWPSNYEFNQDKTKIVYTEGGDIYIKELKSEKVSRLTATNDRETNPSFHKENVISFVVEDNLFTINTETGLITQLTNFIVNYGREDESPSRRGVGNGNSGNRIQDSWLREDQLNTSEIIKERRNRPRRSFRGFGSFGSFGDNDNRDAVELPNIRSLQLSPDGRFVSFSVYNSPENGAQNTIVPNYVTNSGYTTDINARSKVGGEQGYSEIGIYSVSGDSVYYLDKMQLPGITDLPDYTKDYPDKEWIKEPRKVSATTTLWSGDGKYAVVQFSADDNKDRWIMRLIPETGDLITIDRQRDEAWIGGPGVSGFGGTFGFLPDNKTIYFQSEKTGYSHLYTHDISTGTTKQLTSGNYEVYQPKLSSDGKKWYFTANMKHPGIKHFYSLPLNGGKPTQITTLDGGNEVTLSPDEKSIAIEYSYIDQPTELYVMDNKPGAKAKKLTESLKEGFKAYDWHQPEIITFKAEDGADVHARLYKPENPNGAGVIFVHGAGYLQNVHYWWSTYFREFMFNNMLMAKGYTVLDIDYRASSGYGRDWRTGIYRHMGGKDLSDQIDGAKFLMNEHGVEAGRIGMYGGSYGGFITLFAMFKHPDVISAGAALRSVTDWAHYNHGYTSNILNTPVEDPIAYKRSSPIYFAEGLEGDLLIAHGMVDTNVHFQDVVRLAQRLIELGKDNWEMALYPVENHGFTEPSSWTDEYKRIFKLFENTIGKK</sequence>
<feature type="domain" description="Peptidase S9 prolyl oligopeptidase catalytic" evidence="3">
    <location>
        <begin position="595"/>
        <end position="796"/>
    </location>
</feature>
<dbReference type="InterPro" id="IPR002469">
    <property type="entry name" value="Peptidase_S9B_N"/>
</dbReference>
<dbReference type="SUPFAM" id="SSF53474">
    <property type="entry name" value="alpha/beta-Hydrolases"/>
    <property type="match status" value="1"/>
</dbReference>
<evidence type="ECO:0000313" key="6">
    <source>
        <dbReference type="Proteomes" id="UP000075606"/>
    </source>
</evidence>
<dbReference type="Gene3D" id="2.140.10.30">
    <property type="entry name" value="Dipeptidylpeptidase IV, N-terminal domain"/>
    <property type="match status" value="1"/>
</dbReference>
<dbReference type="GO" id="GO:0006508">
    <property type="term" value="P:proteolysis"/>
    <property type="evidence" value="ECO:0007669"/>
    <property type="project" value="InterPro"/>
</dbReference>
<comment type="caution">
    <text evidence="5">The sequence shown here is derived from an EMBL/GenBank/DDBJ whole genome shotgun (WGS) entry which is preliminary data.</text>
</comment>
<dbReference type="OrthoDB" id="9812921at2"/>
<feature type="domain" description="Dipeptidylpeptidase IV N-terminal" evidence="4">
    <location>
        <begin position="247"/>
        <end position="511"/>
    </location>
</feature>
<keyword evidence="2" id="KW-0732">Signal</keyword>
<dbReference type="PANTHER" id="PTHR11731:SF193">
    <property type="entry name" value="DIPEPTIDYL PEPTIDASE 9"/>
    <property type="match status" value="1"/>
</dbReference>
<dbReference type="AlphaFoldDB" id="A0A150X467"/>
<name>A0A150X467_9BACT</name>
<gene>
    <name evidence="5" type="ORF">AWW68_11870</name>
</gene>
<dbReference type="GO" id="GO:0008236">
    <property type="term" value="F:serine-type peptidase activity"/>
    <property type="evidence" value="ECO:0007669"/>
    <property type="project" value="InterPro"/>
</dbReference>
<dbReference type="Gene3D" id="2.120.10.30">
    <property type="entry name" value="TolB, C-terminal domain"/>
    <property type="match status" value="1"/>
</dbReference>
<evidence type="ECO:0000259" key="3">
    <source>
        <dbReference type="Pfam" id="PF00326"/>
    </source>
</evidence>
<dbReference type="Pfam" id="PF00930">
    <property type="entry name" value="DPPIV_N"/>
    <property type="match status" value="1"/>
</dbReference>
<dbReference type="Pfam" id="PF00326">
    <property type="entry name" value="Peptidase_S9"/>
    <property type="match status" value="1"/>
</dbReference>
<dbReference type="PANTHER" id="PTHR11731">
    <property type="entry name" value="PROTEASE FAMILY S9B,C DIPEPTIDYL-PEPTIDASE IV-RELATED"/>
    <property type="match status" value="1"/>
</dbReference>
<dbReference type="InterPro" id="IPR029058">
    <property type="entry name" value="AB_hydrolase_fold"/>
</dbReference>
<dbReference type="GO" id="GO:0008239">
    <property type="term" value="F:dipeptidyl-peptidase activity"/>
    <property type="evidence" value="ECO:0007669"/>
    <property type="project" value="TreeGrafter"/>
</dbReference>
<dbReference type="STRING" id="333140.AWW68_11870"/>
<feature type="chain" id="PRO_5007574164" evidence="2">
    <location>
        <begin position="20"/>
        <end position="797"/>
    </location>
</feature>
<dbReference type="Gene3D" id="3.40.50.1820">
    <property type="entry name" value="alpha/beta hydrolase"/>
    <property type="match status" value="1"/>
</dbReference>
<dbReference type="InterPro" id="IPR050278">
    <property type="entry name" value="Serine_Prot_S9B/DPPIV"/>
</dbReference>
<keyword evidence="6" id="KW-1185">Reference proteome</keyword>
<evidence type="ECO:0000256" key="2">
    <source>
        <dbReference type="SAM" id="SignalP"/>
    </source>
</evidence>
<evidence type="ECO:0000256" key="1">
    <source>
        <dbReference type="SAM" id="MobiDB-lite"/>
    </source>
</evidence>
<reference evidence="5 6" key="1">
    <citation type="submission" date="2016-01" db="EMBL/GenBank/DDBJ databases">
        <title>Genome sequencing of Roseivirga spongicola UST030701-084.</title>
        <authorList>
            <person name="Selvaratnam C."/>
            <person name="Thevarajoo S."/>
            <person name="Goh K.M."/>
            <person name="Ee R."/>
            <person name="Chan K.-G."/>
            <person name="Chong C.S."/>
        </authorList>
    </citation>
    <scope>NUCLEOTIDE SEQUENCE [LARGE SCALE GENOMIC DNA]</scope>
    <source>
        <strain evidence="5 6">UST030701-084</strain>
    </source>
</reference>
<feature type="signal peptide" evidence="2">
    <location>
        <begin position="1"/>
        <end position="19"/>
    </location>
</feature>
<protein>
    <submittedName>
        <fullName evidence="5">Peptidase S9</fullName>
    </submittedName>
</protein>
<dbReference type="SUPFAM" id="SSF82171">
    <property type="entry name" value="DPP6 N-terminal domain-like"/>
    <property type="match status" value="1"/>
</dbReference>
<proteinExistence type="predicted"/>
<dbReference type="EMBL" id="LRPC01000028">
    <property type="protein sequence ID" value="KYG73392.1"/>
    <property type="molecule type" value="Genomic_DNA"/>
</dbReference>